<keyword evidence="3" id="KW-1185">Reference proteome</keyword>
<dbReference type="AlphaFoldDB" id="A0A6B8WJ23"/>
<protein>
    <submittedName>
        <fullName evidence="2">Uncharacterized protein</fullName>
    </submittedName>
</protein>
<evidence type="ECO:0000313" key="3">
    <source>
        <dbReference type="Proteomes" id="UP000424462"/>
    </source>
</evidence>
<organism evidence="2 3">
    <name type="scientific">Corynebacterium occultum</name>
    <dbReference type="NCBI Taxonomy" id="2675219"/>
    <lineage>
        <taxon>Bacteria</taxon>
        <taxon>Bacillati</taxon>
        <taxon>Actinomycetota</taxon>
        <taxon>Actinomycetes</taxon>
        <taxon>Mycobacteriales</taxon>
        <taxon>Corynebacteriaceae</taxon>
        <taxon>Corynebacterium</taxon>
    </lineage>
</organism>
<gene>
    <name evidence="2" type="ORF">COCCU_02670</name>
</gene>
<proteinExistence type="predicted"/>
<keyword evidence="1" id="KW-1133">Transmembrane helix</keyword>
<sequence>MRLSKISQGIIAAVIVIWIICLAALVINAAGKNDVDFPAKGALERNVTALDEQGLQLSALSMADIYGEEYVAGSFICPGATTESINQSLEVDAGELNLGAEGVPAGSSYLLLRTADGAAHFDEVDIDTVDFCSQPLEGYFNTYDLMPLGKYAEGGWALLF</sequence>
<dbReference type="KEGG" id="cok:COCCU_02670"/>
<dbReference type="RefSeq" id="WP_156230084.1">
    <property type="nucleotide sequence ID" value="NZ_CP046455.1"/>
</dbReference>
<reference evidence="2 3" key="1">
    <citation type="submission" date="2019-11" db="EMBL/GenBank/DDBJ databases">
        <title>Complete genome sequence of Corynebacterium kalinowskii 1959, a novel Corynebacterium species isolated from soil of a small paddock in Vilsendorf, Germany.</title>
        <authorList>
            <person name="Schaffert L."/>
            <person name="Ruwe M."/>
            <person name="Milse J."/>
            <person name="Hanuschka K."/>
            <person name="Ortseifen V."/>
            <person name="Droste J."/>
            <person name="Brandt D."/>
            <person name="Schlueter L."/>
            <person name="Kutter Y."/>
            <person name="Vinke S."/>
            <person name="Viehoefer P."/>
            <person name="Jacob L."/>
            <person name="Luebke N.-C."/>
            <person name="Schulte-Berndt E."/>
            <person name="Hain C."/>
            <person name="Linder M."/>
            <person name="Schmidt P."/>
            <person name="Wollenschlaeger L."/>
            <person name="Luttermann T."/>
            <person name="Thieme E."/>
            <person name="Hassa J."/>
            <person name="Haak M."/>
            <person name="Wittchen M."/>
            <person name="Mentz A."/>
            <person name="Persicke M."/>
            <person name="Busche T."/>
            <person name="Ruckert C."/>
        </authorList>
    </citation>
    <scope>NUCLEOTIDE SEQUENCE [LARGE SCALE GENOMIC DNA]</scope>
    <source>
        <strain evidence="2 3">2039</strain>
    </source>
</reference>
<keyword evidence="1" id="KW-0812">Transmembrane</keyword>
<dbReference type="EMBL" id="CP046455">
    <property type="protein sequence ID" value="QGU06488.1"/>
    <property type="molecule type" value="Genomic_DNA"/>
</dbReference>
<name>A0A6B8WJ23_9CORY</name>
<evidence type="ECO:0000256" key="1">
    <source>
        <dbReference type="SAM" id="Phobius"/>
    </source>
</evidence>
<feature type="transmembrane region" description="Helical" evidence="1">
    <location>
        <begin position="6"/>
        <end position="30"/>
    </location>
</feature>
<keyword evidence="1" id="KW-0472">Membrane</keyword>
<dbReference type="Proteomes" id="UP000424462">
    <property type="component" value="Chromosome"/>
</dbReference>
<accession>A0A6B8WJ23</accession>
<evidence type="ECO:0000313" key="2">
    <source>
        <dbReference type="EMBL" id="QGU06488.1"/>
    </source>
</evidence>